<evidence type="ECO:0000256" key="2">
    <source>
        <dbReference type="SAM" id="MobiDB-lite"/>
    </source>
</evidence>
<name>A0A336MVT7_CULSO</name>
<dbReference type="VEuPathDB" id="VectorBase:CSON007872"/>
<dbReference type="GO" id="GO:0003723">
    <property type="term" value="F:RNA binding"/>
    <property type="evidence" value="ECO:0007669"/>
    <property type="project" value="UniProtKB-KW"/>
</dbReference>
<gene>
    <name evidence="4" type="primary">CSON007872</name>
</gene>
<protein>
    <submittedName>
        <fullName evidence="4">CSON007872 protein</fullName>
    </submittedName>
</protein>
<feature type="domain" description="Chromatin target of PRMT1 protein C-terminal" evidence="3">
    <location>
        <begin position="41"/>
        <end position="136"/>
    </location>
</feature>
<dbReference type="SMART" id="SM01218">
    <property type="entry name" value="FoP_duplication"/>
    <property type="match status" value="1"/>
</dbReference>
<dbReference type="InterPro" id="IPR025715">
    <property type="entry name" value="FoP_C"/>
</dbReference>
<evidence type="ECO:0000256" key="1">
    <source>
        <dbReference type="ARBA" id="ARBA00022884"/>
    </source>
</evidence>
<dbReference type="AlphaFoldDB" id="A0A336MVT7"/>
<proteinExistence type="predicted"/>
<dbReference type="Pfam" id="PF13865">
    <property type="entry name" value="FoP_duplication"/>
    <property type="match status" value="1"/>
</dbReference>
<organism evidence="4">
    <name type="scientific">Culicoides sonorensis</name>
    <name type="common">Biting midge</name>
    <dbReference type="NCBI Taxonomy" id="179676"/>
    <lineage>
        <taxon>Eukaryota</taxon>
        <taxon>Metazoa</taxon>
        <taxon>Ecdysozoa</taxon>
        <taxon>Arthropoda</taxon>
        <taxon>Hexapoda</taxon>
        <taxon>Insecta</taxon>
        <taxon>Pterygota</taxon>
        <taxon>Neoptera</taxon>
        <taxon>Endopterygota</taxon>
        <taxon>Diptera</taxon>
        <taxon>Nematocera</taxon>
        <taxon>Chironomoidea</taxon>
        <taxon>Ceratopogonidae</taxon>
        <taxon>Ceratopogoninae</taxon>
        <taxon>Culicoides</taxon>
        <taxon>Monoculicoides</taxon>
    </lineage>
</organism>
<feature type="compositionally biased region" description="Low complexity" evidence="2">
    <location>
        <begin position="47"/>
        <end position="65"/>
    </location>
</feature>
<accession>A0A336MVT7</accession>
<reference evidence="4" key="1">
    <citation type="submission" date="2018-07" db="EMBL/GenBank/DDBJ databases">
        <authorList>
            <person name="Quirk P.G."/>
            <person name="Krulwich T.A."/>
        </authorList>
    </citation>
    <scope>NUCLEOTIDE SEQUENCE</scope>
</reference>
<sequence>MSRIILTYTKLIKLDTLSPICLEPDLYLTCYPKIRGVQNRRGRSKVRGNQQQQQQQRQQNKNQNGNVGGRGRSKTRGGPANNQQQRRGRSRTRRTDNAKPQQTKEQLDRELDLYMAKSKNSAQSELDQYMNSDANEIQLLATTHLNSINYNDERNNKATFNLTYCFI</sequence>
<evidence type="ECO:0000259" key="3">
    <source>
        <dbReference type="SMART" id="SM01218"/>
    </source>
</evidence>
<keyword evidence="1" id="KW-0694">RNA-binding</keyword>
<evidence type="ECO:0000313" key="4">
    <source>
        <dbReference type="EMBL" id="SSX34366.1"/>
    </source>
</evidence>
<dbReference type="EMBL" id="UFQT01002963">
    <property type="protein sequence ID" value="SSX34366.1"/>
    <property type="molecule type" value="Genomic_DNA"/>
</dbReference>
<feature type="region of interest" description="Disordered" evidence="2">
    <location>
        <begin position="39"/>
        <end position="109"/>
    </location>
</feature>